<evidence type="ECO:0000256" key="3">
    <source>
        <dbReference type="ARBA" id="ARBA00023163"/>
    </source>
</evidence>
<dbReference type="InterPro" id="IPR003313">
    <property type="entry name" value="AraC-bd"/>
</dbReference>
<dbReference type="PANTHER" id="PTHR46796">
    <property type="entry name" value="HTH-TYPE TRANSCRIPTIONAL ACTIVATOR RHAS-RELATED"/>
    <property type="match status" value="1"/>
</dbReference>
<evidence type="ECO:0000256" key="2">
    <source>
        <dbReference type="ARBA" id="ARBA00023125"/>
    </source>
</evidence>
<keyword evidence="1" id="KW-0805">Transcription regulation</keyword>
<dbReference type="Pfam" id="PF02311">
    <property type="entry name" value="AraC_binding"/>
    <property type="match status" value="1"/>
</dbReference>
<accession>A0A1R1JYK8</accession>
<dbReference type="AlphaFoldDB" id="A0A1R1JYK8"/>
<dbReference type="InterPro" id="IPR037923">
    <property type="entry name" value="HTH-like"/>
</dbReference>
<protein>
    <submittedName>
        <fullName evidence="5">AraC family transcriptional regulator</fullName>
    </submittedName>
</protein>
<dbReference type="Pfam" id="PF12833">
    <property type="entry name" value="HTH_18"/>
    <property type="match status" value="1"/>
</dbReference>
<dbReference type="PANTHER" id="PTHR46796:SF2">
    <property type="entry name" value="TRANSCRIPTIONAL REGULATORY PROTEIN"/>
    <property type="match status" value="1"/>
</dbReference>
<dbReference type="Gene3D" id="1.10.10.60">
    <property type="entry name" value="Homeodomain-like"/>
    <property type="match status" value="1"/>
</dbReference>
<comment type="caution">
    <text evidence="5">The sequence shown here is derived from an EMBL/GenBank/DDBJ whole genome shotgun (WGS) entry which is preliminary data.</text>
</comment>
<sequence length="273" mass="30099">MAARSAPAAASRDWIVRHAPDDRFERIEAYFGGRGYGLHRHDTYAIGCTLAGVQSFHYRRGLRHSLPGGVLVLHPDEAHDGQAGTDAGFHYRMAYVQPALIQRILGGRPLPFVRDGISSDARLRAACAALLGDTDAMADPLREDDAIYDLTQALCAAAGQVPARPRPDYAACERARQYIHDARGQAVSLDDLERAAGIDRWSLSRDFRALYGTSPYRYALLRRLDLARRLIAAGQPLAQAALAAGFTDQSHMTRRHAEAFGMTPAHWRGTLRR</sequence>
<dbReference type="Proteomes" id="UP000187251">
    <property type="component" value="Unassembled WGS sequence"/>
</dbReference>
<dbReference type="InterPro" id="IPR018060">
    <property type="entry name" value="HTH_AraC"/>
</dbReference>
<evidence type="ECO:0000259" key="4">
    <source>
        <dbReference type="PROSITE" id="PS01124"/>
    </source>
</evidence>
<evidence type="ECO:0000313" key="5">
    <source>
        <dbReference type="EMBL" id="OMG92286.1"/>
    </source>
</evidence>
<keyword evidence="3" id="KW-0804">Transcription</keyword>
<name>A0A1R1JYK8_ALCXX</name>
<dbReference type="InterPro" id="IPR050204">
    <property type="entry name" value="AraC_XylS_family_regulators"/>
</dbReference>
<dbReference type="GO" id="GO:0043565">
    <property type="term" value="F:sequence-specific DNA binding"/>
    <property type="evidence" value="ECO:0007669"/>
    <property type="project" value="InterPro"/>
</dbReference>
<gene>
    <name evidence="5" type="ORF">BIZ92_06175</name>
</gene>
<keyword evidence="2" id="KW-0238">DNA-binding</keyword>
<feature type="domain" description="HTH araC/xylS-type" evidence="4">
    <location>
        <begin position="173"/>
        <end position="270"/>
    </location>
</feature>
<dbReference type="SUPFAM" id="SSF51215">
    <property type="entry name" value="Regulatory protein AraC"/>
    <property type="match status" value="1"/>
</dbReference>
<proteinExistence type="predicted"/>
<reference evidence="5 6" key="1">
    <citation type="submission" date="2016-09" db="EMBL/GenBank/DDBJ databases">
        <title>Phylogenomics of Achromobacter.</title>
        <authorList>
            <person name="Jeukens J."/>
            <person name="Freschi L."/>
            <person name="Vincent A.T."/>
            <person name="Emond-Rheault J.-G."/>
            <person name="Kukavica-Ibrulj I."/>
            <person name="Charette S.J."/>
            <person name="Levesque R.C."/>
        </authorList>
    </citation>
    <scope>NUCLEOTIDE SEQUENCE [LARGE SCALE GENOMIC DNA]</scope>
    <source>
        <strain evidence="5 6">AUS488</strain>
    </source>
</reference>
<dbReference type="SUPFAM" id="SSF46689">
    <property type="entry name" value="Homeodomain-like"/>
    <property type="match status" value="2"/>
</dbReference>
<evidence type="ECO:0000256" key="1">
    <source>
        <dbReference type="ARBA" id="ARBA00023015"/>
    </source>
</evidence>
<dbReference type="SMART" id="SM00342">
    <property type="entry name" value="HTH_ARAC"/>
    <property type="match status" value="1"/>
</dbReference>
<dbReference type="RefSeq" id="WP_076409028.1">
    <property type="nucleotide sequence ID" value="NZ_AP028040.1"/>
</dbReference>
<organism evidence="5 6">
    <name type="scientific">Alcaligenes xylosoxydans xylosoxydans</name>
    <name type="common">Achromobacter xylosoxidans</name>
    <dbReference type="NCBI Taxonomy" id="85698"/>
    <lineage>
        <taxon>Bacteria</taxon>
        <taxon>Pseudomonadati</taxon>
        <taxon>Pseudomonadota</taxon>
        <taxon>Betaproteobacteria</taxon>
        <taxon>Burkholderiales</taxon>
        <taxon>Alcaligenaceae</taxon>
        <taxon>Achromobacter</taxon>
    </lineage>
</organism>
<evidence type="ECO:0000313" key="6">
    <source>
        <dbReference type="Proteomes" id="UP000187251"/>
    </source>
</evidence>
<dbReference type="EMBL" id="MJMN01000002">
    <property type="protein sequence ID" value="OMG92286.1"/>
    <property type="molecule type" value="Genomic_DNA"/>
</dbReference>
<dbReference type="InterPro" id="IPR009057">
    <property type="entry name" value="Homeodomain-like_sf"/>
</dbReference>
<dbReference type="PROSITE" id="PS01124">
    <property type="entry name" value="HTH_ARAC_FAMILY_2"/>
    <property type="match status" value="1"/>
</dbReference>
<dbReference type="OrthoDB" id="3631840at2"/>
<dbReference type="GO" id="GO:0003700">
    <property type="term" value="F:DNA-binding transcription factor activity"/>
    <property type="evidence" value="ECO:0007669"/>
    <property type="project" value="InterPro"/>
</dbReference>